<organism evidence="1 2">
    <name type="scientific">Rhodonia placenta</name>
    <dbReference type="NCBI Taxonomy" id="104341"/>
    <lineage>
        <taxon>Eukaryota</taxon>
        <taxon>Fungi</taxon>
        <taxon>Dikarya</taxon>
        <taxon>Basidiomycota</taxon>
        <taxon>Agaricomycotina</taxon>
        <taxon>Agaricomycetes</taxon>
        <taxon>Polyporales</taxon>
        <taxon>Adustoporiaceae</taxon>
        <taxon>Rhodonia</taxon>
    </lineage>
</organism>
<proteinExistence type="predicted"/>
<evidence type="ECO:0000313" key="1">
    <source>
        <dbReference type="EMBL" id="KAF9802117.1"/>
    </source>
</evidence>
<reference evidence="1" key="1">
    <citation type="submission" date="2020-11" db="EMBL/GenBank/DDBJ databases">
        <authorList>
            <person name="Koelle M."/>
            <person name="Horta M.A.C."/>
            <person name="Nowrousian M."/>
            <person name="Ohm R.A."/>
            <person name="Benz P."/>
            <person name="Pilgard A."/>
        </authorList>
    </citation>
    <scope>NUCLEOTIDE SEQUENCE</scope>
    <source>
        <strain evidence="1">FPRL280</strain>
    </source>
</reference>
<protein>
    <submittedName>
        <fullName evidence="1">Uncharacterized protein</fullName>
    </submittedName>
</protein>
<dbReference type="Proteomes" id="UP000639403">
    <property type="component" value="Unassembled WGS sequence"/>
</dbReference>
<comment type="caution">
    <text evidence="1">The sequence shown here is derived from an EMBL/GenBank/DDBJ whole genome shotgun (WGS) entry which is preliminary data.</text>
</comment>
<name>A0A8H7TXW1_9APHY</name>
<gene>
    <name evidence="1" type="ORF">IEO21_09974</name>
</gene>
<dbReference type="AlphaFoldDB" id="A0A8H7TXW1"/>
<accession>A0A8H7TXW1</accession>
<evidence type="ECO:0000313" key="2">
    <source>
        <dbReference type="Proteomes" id="UP000639403"/>
    </source>
</evidence>
<dbReference type="EMBL" id="JADOXO010000610">
    <property type="protein sequence ID" value="KAF9802117.1"/>
    <property type="molecule type" value="Genomic_DNA"/>
</dbReference>
<sequence>MRWSVWWYAQVTRSIGQHQHCRWKRRLPRQLLWLWEARVPTLRVPQL</sequence>
<reference evidence="1" key="2">
    <citation type="journal article" name="Front. Microbiol.">
        <title>Degradative Capacity of Two Strains of Rhodonia placenta: From Phenotype to Genotype.</title>
        <authorList>
            <person name="Kolle M."/>
            <person name="Horta M.A.C."/>
            <person name="Nowrousian M."/>
            <person name="Ohm R.A."/>
            <person name="Benz J.P."/>
            <person name="Pilgard A."/>
        </authorList>
    </citation>
    <scope>NUCLEOTIDE SEQUENCE</scope>
    <source>
        <strain evidence="1">FPRL280</strain>
    </source>
</reference>